<protein>
    <recommendedName>
        <fullName evidence="4 17">Undecaprenyl-diphosphatase</fullName>
        <ecNumber evidence="3 17">3.6.1.27</ecNumber>
    </recommendedName>
    <alternativeName>
        <fullName evidence="15 17">Bacitracin resistance protein</fullName>
    </alternativeName>
    <alternativeName>
        <fullName evidence="14 17">Undecaprenyl pyrophosphate phosphatase</fullName>
    </alternativeName>
</protein>
<dbReference type="NCBIfam" id="NF001389">
    <property type="entry name" value="PRK00281.1-2"/>
    <property type="match status" value="1"/>
</dbReference>
<feature type="transmembrane region" description="Helical" evidence="17">
    <location>
        <begin position="212"/>
        <end position="232"/>
    </location>
</feature>
<comment type="miscellaneous">
    <text evidence="17">Bacitracin is thought to be involved in the inhibition of peptidoglycan synthesis by sequestering undecaprenyl diphosphate, thereby reducing the pool of lipid carrier available.</text>
</comment>
<dbReference type="PANTHER" id="PTHR30622:SF3">
    <property type="entry name" value="UNDECAPRENYL-DIPHOSPHATASE"/>
    <property type="match status" value="1"/>
</dbReference>
<dbReference type="Pfam" id="PF02673">
    <property type="entry name" value="BacA"/>
    <property type="match status" value="1"/>
</dbReference>
<evidence type="ECO:0000256" key="3">
    <source>
        <dbReference type="ARBA" id="ARBA00012374"/>
    </source>
</evidence>
<evidence type="ECO:0000256" key="11">
    <source>
        <dbReference type="ARBA" id="ARBA00023136"/>
    </source>
</evidence>
<comment type="subcellular location">
    <subcellularLocation>
        <location evidence="1 17">Cell membrane</location>
        <topology evidence="1 17">Multi-pass membrane protein</topology>
    </subcellularLocation>
</comment>
<dbReference type="PANTHER" id="PTHR30622">
    <property type="entry name" value="UNDECAPRENYL-DIPHOSPHATASE"/>
    <property type="match status" value="1"/>
</dbReference>
<comment type="catalytic activity">
    <reaction evidence="16 17">
        <text>di-trans,octa-cis-undecaprenyl diphosphate + H2O = di-trans,octa-cis-undecaprenyl phosphate + phosphate + H(+)</text>
        <dbReference type="Rhea" id="RHEA:28094"/>
        <dbReference type="ChEBI" id="CHEBI:15377"/>
        <dbReference type="ChEBI" id="CHEBI:15378"/>
        <dbReference type="ChEBI" id="CHEBI:43474"/>
        <dbReference type="ChEBI" id="CHEBI:58405"/>
        <dbReference type="ChEBI" id="CHEBI:60392"/>
        <dbReference type="EC" id="3.6.1.27"/>
    </reaction>
</comment>
<proteinExistence type="inferred from homology"/>
<gene>
    <name evidence="17" type="primary">uppP</name>
    <name evidence="18" type="ORF">FZC79_00775</name>
</gene>
<keyword evidence="6 17" id="KW-0812">Transmembrane</keyword>
<evidence type="ECO:0000256" key="7">
    <source>
        <dbReference type="ARBA" id="ARBA00022801"/>
    </source>
</evidence>
<reference evidence="18 19" key="1">
    <citation type="submission" date="2019-08" db="EMBL/GenBank/DDBJ databases">
        <title>Bacillus genomes from the desert of Cuatro Cienegas, Coahuila.</title>
        <authorList>
            <person name="Olmedo-Alvarez G."/>
        </authorList>
    </citation>
    <scope>NUCLEOTIDE SEQUENCE [LARGE SCALE GENOMIC DNA]</scope>
    <source>
        <strain evidence="18 19">CH40_1T</strain>
    </source>
</reference>
<evidence type="ECO:0000256" key="6">
    <source>
        <dbReference type="ARBA" id="ARBA00022692"/>
    </source>
</evidence>
<name>A0A5D4KJM8_9BACI</name>
<feature type="transmembrane region" description="Helical" evidence="17">
    <location>
        <begin position="75"/>
        <end position="97"/>
    </location>
</feature>
<evidence type="ECO:0000256" key="1">
    <source>
        <dbReference type="ARBA" id="ARBA00004651"/>
    </source>
</evidence>
<comment type="function">
    <text evidence="17">Catalyzes the dephosphorylation of undecaprenyl diphosphate (UPP). Confers resistance to bacitracin.</text>
</comment>
<evidence type="ECO:0000256" key="13">
    <source>
        <dbReference type="ARBA" id="ARBA00023316"/>
    </source>
</evidence>
<feature type="transmembrane region" description="Helical" evidence="17">
    <location>
        <begin position="244"/>
        <end position="259"/>
    </location>
</feature>
<dbReference type="GO" id="GO:0009252">
    <property type="term" value="P:peptidoglycan biosynthetic process"/>
    <property type="evidence" value="ECO:0007669"/>
    <property type="project" value="UniProtKB-KW"/>
</dbReference>
<feature type="transmembrane region" description="Helical" evidence="17">
    <location>
        <begin position="182"/>
        <end position="200"/>
    </location>
</feature>
<comment type="similarity">
    <text evidence="2 17">Belongs to the UppP family.</text>
</comment>
<dbReference type="GO" id="GO:0050380">
    <property type="term" value="F:undecaprenyl-diphosphatase activity"/>
    <property type="evidence" value="ECO:0007669"/>
    <property type="project" value="UniProtKB-UniRule"/>
</dbReference>
<dbReference type="EMBL" id="VTEH01000001">
    <property type="protein sequence ID" value="TYR77388.1"/>
    <property type="molecule type" value="Genomic_DNA"/>
</dbReference>
<evidence type="ECO:0000256" key="17">
    <source>
        <dbReference type="HAMAP-Rule" id="MF_01006"/>
    </source>
</evidence>
<keyword evidence="12 17" id="KW-0046">Antibiotic resistance</keyword>
<evidence type="ECO:0000313" key="18">
    <source>
        <dbReference type="EMBL" id="TYR77388.1"/>
    </source>
</evidence>
<evidence type="ECO:0000256" key="4">
    <source>
        <dbReference type="ARBA" id="ARBA00021581"/>
    </source>
</evidence>
<evidence type="ECO:0000256" key="2">
    <source>
        <dbReference type="ARBA" id="ARBA00010621"/>
    </source>
</evidence>
<keyword evidence="7 17" id="KW-0378">Hydrolase</keyword>
<dbReference type="AlphaFoldDB" id="A0A5D4KJM8"/>
<dbReference type="HAMAP" id="MF_01006">
    <property type="entry name" value="Undec_diphosphatase"/>
    <property type="match status" value="1"/>
</dbReference>
<dbReference type="NCBIfam" id="NF001390">
    <property type="entry name" value="PRK00281.1-4"/>
    <property type="match status" value="1"/>
</dbReference>
<keyword evidence="5 17" id="KW-1003">Cell membrane</keyword>
<evidence type="ECO:0000256" key="10">
    <source>
        <dbReference type="ARBA" id="ARBA00022989"/>
    </source>
</evidence>
<feature type="transmembrane region" description="Helical" evidence="17">
    <location>
        <begin position="103"/>
        <end position="124"/>
    </location>
</feature>
<keyword evidence="11 17" id="KW-0472">Membrane</keyword>
<dbReference type="InterPro" id="IPR003824">
    <property type="entry name" value="UppP"/>
</dbReference>
<evidence type="ECO:0000256" key="12">
    <source>
        <dbReference type="ARBA" id="ARBA00023251"/>
    </source>
</evidence>
<evidence type="ECO:0000313" key="19">
    <source>
        <dbReference type="Proteomes" id="UP000323317"/>
    </source>
</evidence>
<keyword evidence="10 17" id="KW-1133">Transmembrane helix</keyword>
<dbReference type="GO" id="GO:0046677">
    <property type="term" value="P:response to antibiotic"/>
    <property type="evidence" value="ECO:0007669"/>
    <property type="project" value="UniProtKB-UniRule"/>
</dbReference>
<dbReference type="Proteomes" id="UP000323317">
    <property type="component" value="Unassembled WGS sequence"/>
</dbReference>
<evidence type="ECO:0000256" key="15">
    <source>
        <dbReference type="ARBA" id="ARBA00032932"/>
    </source>
</evidence>
<dbReference type="GO" id="GO:0008360">
    <property type="term" value="P:regulation of cell shape"/>
    <property type="evidence" value="ECO:0007669"/>
    <property type="project" value="UniProtKB-KW"/>
</dbReference>
<evidence type="ECO:0000256" key="9">
    <source>
        <dbReference type="ARBA" id="ARBA00022984"/>
    </source>
</evidence>
<evidence type="ECO:0000256" key="8">
    <source>
        <dbReference type="ARBA" id="ARBA00022960"/>
    </source>
</evidence>
<dbReference type="NCBIfam" id="TIGR00753">
    <property type="entry name" value="undec_PP_bacA"/>
    <property type="match status" value="1"/>
</dbReference>
<dbReference type="GO" id="GO:0071555">
    <property type="term" value="P:cell wall organization"/>
    <property type="evidence" value="ECO:0007669"/>
    <property type="project" value="UniProtKB-KW"/>
</dbReference>
<keyword evidence="9 17" id="KW-0573">Peptidoglycan synthesis</keyword>
<dbReference type="GO" id="GO:0005886">
    <property type="term" value="C:plasma membrane"/>
    <property type="evidence" value="ECO:0007669"/>
    <property type="project" value="UniProtKB-SubCell"/>
</dbReference>
<accession>A0A5D4KJM8</accession>
<evidence type="ECO:0000256" key="14">
    <source>
        <dbReference type="ARBA" id="ARBA00032707"/>
    </source>
</evidence>
<dbReference type="RefSeq" id="WP_148945008.1">
    <property type="nucleotide sequence ID" value="NZ_JBNIKK010000007.1"/>
</dbReference>
<dbReference type="EC" id="3.6.1.27" evidence="3 17"/>
<organism evidence="18 19">
    <name type="scientific">Rossellomorea vietnamensis</name>
    <dbReference type="NCBI Taxonomy" id="218284"/>
    <lineage>
        <taxon>Bacteria</taxon>
        <taxon>Bacillati</taxon>
        <taxon>Bacillota</taxon>
        <taxon>Bacilli</taxon>
        <taxon>Bacillales</taxon>
        <taxon>Bacillaceae</taxon>
        <taxon>Rossellomorea</taxon>
    </lineage>
</organism>
<sequence length="260" mass="28462">MNEIIIAIILGIIEGLTEFLPVSSTGHLILAGHFLDFTGEKEKTFSIFIQLGAIMAVVVYYWKRVLSILKFNFKEGLNVLHILFAMLPAVVVGLLLHELIKEYLFSPQTVIVALAAGGVLLIYAEKKNQRVLTESLDELTYKQAFRIGLFQCLALFPGFSRAGATIAGGILSGANHKTAAEFSFLVAVPMMFAASGLDLAKSYEVISVSDIDMFMAGFFSAFIVALIAIMSFLKLLSKVKLTPFAYYRFALAAVVALFLL</sequence>
<keyword evidence="8 17" id="KW-0133">Cell shape</keyword>
<feature type="transmembrane region" description="Helical" evidence="17">
    <location>
        <begin position="45"/>
        <end position="63"/>
    </location>
</feature>
<comment type="caution">
    <text evidence="18">The sequence shown here is derived from an EMBL/GenBank/DDBJ whole genome shotgun (WGS) entry which is preliminary data.</text>
</comment>
<evidence type="ECO:0000256" key="16">
    <source>
        <dbReference type="ARBA" id="ARBA00047594"/>
    </source>
</evidence>
<keyword evidence="13 17" id="KW-0961">Cell wall biogenesis/degradation</keyword>
<evidence type="ECO:0000256" key="5">
    <source>
        <dbReference type="ARBA" id="ARBA00022475"/>
    </source>
</evidence>